<dbReference type="PANTHER" id="PTHR40037">
    <property type="entry name" value="PHOSPHOESTERASE YJCG-RELATED"/>
    <property type="match status" value="1"/>
</dbReference>
<accession>F8FBG5</accession>
<feature type="active site" description="Proton donor" evidence="2">
    <location>
        <position position="34"/>
    </location>
</feature>
<dbReference type="InterPro" id="IPR009097">
    <property type="entry name" value="Cyclic_Pdiesterase"/>
</dbReference>
<dbReference type="HOGENOM" id="CLU_132020_0_0_9"/>
<organism evidence="3 4">
    <name type="scientific">Paenibacillus mucilaginosus (strain KNP414)</name>
    <dbReference type="NCBI Taxonomy" id="1036673"/>
    <lineage>
        <taxon>Bacteria</taxon>
        <taxon>Bacillati</taxon>
        <taxon>Bacillota</taxon>
        <taxon>Bacilli</taxon>
        <taxon>Bacillales</taxon>
        <taxon>Paenibacillaceae</taxon>
        <taxon>Paenibacillus</taxon>
    </lineage>
</organism>
<dbReference type="AlphaFoldDB" id="F8FBG5"/>
<sequence>MFYGIAVFPSQEIAEIAAPLRKRYDPRDFLIRPHLTVYEKQEWTHEQLNDAIAVLHSIAGAWKPFPLHFNRFSSFYPASNVIYMALSDPEPMRRLHEAIAQGLPRPVPKTYTYTPHLTVAQELGDDELHDVLSSLKNQTLDLQCTVDRFTLLRQEQNGVWKTISEFVLS</sequence>
<dbReference type="SUPFAM" id="SSF55144">
    <property type="entry name" value="LigT-like"/>
    <property type="match status" value="1"/>
</dbReference>
<feature type="active site" description="Proton acceptor" evidence="2">
    <location>
        <position position="116"/>
    </location>
</feature>
<comment type="similarity">
    <text evidence="2">Belongs to the 2H phosphoesterase superfamily. YjcG family.</text>
</comment>
<dbReference type="Proteomes" id="UP000006620">
    <property type="component" value="Chromosome"/>
</dbReference>
<reference evidence="3 4" key="2">
    <citation type="journal article" date="2013" name="Genome Announc.">
        <title>Genome Sequence of Growth-Improving Paenibacillus mucilaginosus Strain KNP414.</title>
        <authorList>
            <person name="Lu J.J."/>
            <person name="Wang J.F."/>
            <person name="Hu X.F."/>
        </authorList>
    </citation>
    <scope>NUCLEOTIDE SEQUENCE [LARGE SCALE GENOMIC DNA]</scope>
    <source>
        <strain evidence="3 4">KNP414</strain>
    </source>
</reference>
<dbReference type="NCBIfam" id="NF010223">
    <property type="entry name" value="PRK13679.1"/>
    <property type="match status" value="1"/>
</dbReference>
<evidence type="ECO:0000313" key="3">
    <source>
        <dbReference type="EMBL" id="AEI42532.1"/>
    </source>
</evidence>
<dbReference type="RefSeq" id="WP_013917688.1">
    <property type="nucleotide sequence ID" value="NC_015690.1"/>
</dbReference>
<dbReference type="EC" id="3.1.-.-" evidence="2"/>
<dbReference type="InterPro" id="IPR050580">
    <property type="entry name" value="2H_phosphoesterase_YjcG-like"/>
</dbReference>
<dbReference type="EMBL" id="CP002869">
    <property type="protein sequence ID" value="AEI42532.1"/>
    <property type="molecule type" value="Genomic_DNA"/>
</dbReference>
<dbReference type="Gene3D" id="3.90.1140.10">
    <property type="entry name" value="Cyclic phosphodiesterase"/>
    <property type="match status" value="1"/>
</dbReference>
<evidence type="ECO:0000256" key="1">
    <source>
        <dbReference type="ARBA" id="ARBA00022801"/>
    </source>
</evidence>
<feature type="short sequence motif" description="HXTX 2" evidence="2">
    <location>
        <begin position="116"/>
        <end position="119"/>
    </location>
</feature>
<evidence type="ECO:0000313" key="4">
    <source>
        <dbReference type="Proteomes" id="UP000006620"/>
    </source>
</evidence>
<dbReference type="PATRIC" id="fig|1036673.3.peg.3674"/>
<dbReference type="HAMAP" id="MF_01444">
    <property type="entry name" value="2H_phosphoesterase_YjcG"/>
    <property type="match status" value="1"/>
</dbReference>
<dbReference type="PANTHER" id="PTHR40037:SF1">
    <property type="entry name" value="PHOSPHOESTERASE SAOUHSC_00951-RELATED"/>
    <property type="match status" value="1"/>
</dbReference>
<dbReference type="InterPro" id="IPR022932">
    <property type="entry name" value="YjcG"/>
</dbReference>
<name>F8FBG5_PAEMK</name>
<protein>
    <recommendedName>
        <fullName evidence="2">Putative phosphoesterase KNP414_03998</fullName>
        <ecNumber evidence="2">3.1.-.-</ecNumber>
    </recommendedName>
</protein>
<dbReference type="GO" id="GO:0016788">
    <property type="term" value="F:hydrolase activity, acting on ester bonds"/>
    <property type="evidence" value="ECO:0007669"/>
    <property type="project" value="UniProtKB-UniRule"/>
</dbReference>
<dbReference type="Pfam" id="PF13563">
    <property type="entry name" value="2_5_RNA_ligase2"/>
    <property type="match status" value="1"/>
</dbReference>
<keyword evidence="1 2" id="KW-0378">Hydrolase</keyword>
<dbReference type="KEGG" id="pms:KNP414_03998"/>
<feature type="short sequence motif" description="HXTX 1" evidence="2">
    <location>
        <begin position="34"/>
        <end position="37"/>
    </location>
</feature>
<evidence type="ECO:0000256" key="2">
    <source>
        <dbReference type="HAMAP-Rule" id="MF_01444"/>
    </source>
</evidence>
<proteinExistence type="inferred from homology"/>
<reference evidence="4" key="1">
    <citation type="submission" date="2011-06" db="EMBL/GenBank/DDBJ databases">
        <title>Complete genome sequence of Paenibacillus mucilaginosus KNP414.</title>
        <authorList>
            <person name="Wang J."/>
            <person name="Hu S."/>
            <person name="Hu X."/>
            <person name="Zhang B."/>
            <person name="Dong D."/>
            <person name="Zhang S."/>
            <person name="Zhao K."/>
            <person name="Wu D."/>
        </authorList>
    </citation>
    <scope>NUCLEOTIDE SEQUENCE [LARGE SCALE GENOMIC DNA]</scope>
    <source>
        <strain evidence="4">KNP414</strain>
    </source>
</reference>
<gene>
    <name evidence="3" type="ordered locus">KNP414_03998</name>
</gene>